<evidence type="ECO:0000256" key="3">
    <source>
        <dbReference type="ARBA" id="ARBA00022741"/>
    </source>
</evidence>
<comment type="caution">
    <text evidence="7">The sequence shown here is derived from an EMBL/GenBank/DDBJ whole genome shotgun (WGS) entry which is preliminary data.</text>
</comment>
<feature type="domain" description="ABC transporter" evidence="6">
    <location>
        <begin position="4"/>
        <end position="234"/>
    </location>
</feature>
<sequence>MDIIRVENLTKKFKNFTAVDNINFTVRPGEIFGFLGPNGAGKSTTISLLTTLLQPTGGRAWVKSFDVVSDRDAVRQNIGLVFQDPSLDERLTAEENLRFHARLYRVPAAAYPARLEEVLRLVDLWDRQKNLVKTFSGGMKRRLEIARGLIHYPAVLFLDEPTLGLDPQTRTNLWDYILKLKREKNMTIFMTTHYLNEAEYCDRIAIIDRGRITALDTPANLKKALGGDVITLQSVQAARLIAEIREKFQLAAEEKNGEILLKITAGEKFLPRLLARLHTEISAVTLRKPTLDDVFLNLTGRQIREENASPKDRLRAHNRMRGPK</sequence>
<dbReference type="EMBL" id="PCSD01000003">
    <property type="protein sequence ID" value="PIP34200.1"/>
    <property type="molecule type" value="Genomic_DNA"/>
</dbReference>
<dbReference type="InterPro" id="IPR003439">
    <property type="entry name" value="ABC_transporter-like_ATP-bd"/>
</dbReference>
<dbReference type="InterPro" id="IPR027417">
    <property type="entry name" value="P-loop_NTPase"/>
</dbReference>
<dbReference type="InterPro" id="IPR017871">
    <property type="entry name" value="ABC_transporter-like_CS"/>
</dbReference>
<comment type="similarity">
    <text evidence="5">Belongs to the ABC transporter superfamily. Drug exporter-1 (DrugE1) (TC 3.A.1.105) family.</text>
</comment>
<gene>
    <name evidence="7" type="ORF">COX22_00235</name>
</gene>
<dbReference type="Pfam" id="PF13732">
    <property type="entry name" value="DrrA1-3_C"/>
    <property type="match status" value="1"/>
</dbReference>
<dbReference type="PROSITE" id="PS00211">
    <property type="entry name" value="ABC_TRANSPORTER_1"/>
    <property type="match status" value="1"/>
</dbReference>
<dbReference type="PANTHER" id="PTHR43582">
    <property type="entry name" value="LINEARMYCIN RESISTANCE ATP-BINDING PROTEIN LNRL"/>
    <property type="match status" value="1"/>
</dbReference>
<dbReference type="GO" id="GO:0005524">
    <property type="term" value="F:ATP binding"/>
    <property type="evidence" value="ECO:0007669"/>
    <property type="project" value="UniProtKB-KW"/>
</dbReference>
<evidence type="ECO:0000256" key="4">
    <source>
        <dbReference type="ARBA" id="ARBA00022840"/>
    </source>
</evidence>
<dbReference type="PROSITE" id="PS50893">
    <property type="entry name" value="ABC_TRANSPORTER_2"/>
    <property type="match status" value="1"/>
</dbReference>
<dbReference type="GO" id="GO:0016887">
    <property type="term" value="F:ATP hydrolysis activity"/>
    <property type="evidence" value="ECO:0007669"/>
    <property type="project" value="InterPro"/>
</dbReference>
<dbReference type="PANTHER" id="PTHR43582:SF4">
    <property type="entry name" value="ANTIBIOTIC RESISTANCE ABC TRANSPORTER ATP-BINDING PROTEIN"/>
    <property type="match status" value="1"/>
</dbReference>
<comment type="subcellular location">
    <subcellularLocation>
        <location evidence="1">Cell membrane</location>
        <topology evidence="1">Peripheral membrane protein</topology>
        <orientation evidence="1">Cytoplasmic side</orientation>
    </subcellularLocation>
</comment>
<name>A0A2G9ZNQ7_9BACT</name>
<evidence type="ECO:0000259" key="6">
    <source>
        <dbReference type="PROSITE" id="PS50893"/>
    </source>
</evidence>
<evidence type="ECO:0000313" key="8">
    <source>
        <dbReference type="Proteomes" id="UP000230729"/>
    </source>
</evidence>
<evidence type="ECO:0000256" key="1">
    <source>
        <dbReference type="ARBA" id="ARBA00004413"/>
    </source>
</evidence>
<dbReference type="Pfam" id="PF00005">
    <property type="entry name" value="ABC_tran"/>
    <property type="match status" value="1"/>
</dbReference>
<dbReference type="InterPro" id="IPR003593">
    <property type="entry name" value="AAA+_ATPase"/>
</dbReference>
<dbReference type="InterPro" id="IPR025302">
    <property type="entry name" value="DrrA1/2-like_C"/>
</dbReference>
<dbReference type="NCBIfam" id="TIGR01188">
    <property type="entry name" value="drrA"/>
    <property type="match status" value="1"/>
</dbReference>
<accession>A0A2G9ZNQ7</accession>
<organism evidence="7 8">
    <name type="scientific">Candidatus Falkowbacteria bacterium CG23_combo_of_CG06-09_8_20_14_all_49_15</name>
    <dbReference type="NCBI Taxonomy" id="1974572"/>
    <lineage>
        <taxon>Bacteria</taxon>
        <taxon>Candidatus Falkowiibacteriota</taxon>
    </lineage>
</organism>
<keyword evidence="3" id="KW-0547">Nucleotide-binding</keyword>
<dbReference type="GO" id="GO:0005886">
    <property type="term" value="C:plasma membrane"/>
    <property type="evidence" value="ECO:0007669"/>
    <property type="project" value="UniProtKB-SubCell"/>
</dbReference>
<reference evidence="7 8" key="1">
    <citation type="submission" date="2017-09" db="EMBL/GenBank/DDBJ databases">
        <title>Depth-based differentiation of microbial function through sediment-hosted aquifers and enrichment of novel symbionts in the deep terrestrial subsurface.</title>
        <authorList>
            <person name="Probst A.J."/>
            <person name="Ladd B."/>
            <person name="Jarett J.K."/>
            <person name="Geller-Mcgrath D.E."/>
            <person name="Sieber C.M."/>
            <person name="Emerson J.B."/>
            <person name="Anantharaman K."/>
            <person name="Thomas B.C."/>
            <person name="Malmstrom R."/>
            <person name="Stieglmeier M."/>
            <person name="Klingl A."/>
            <person name="Woyke T."/>
            <person name="Ryan C.M."/>
            <person name="Banfield J.F."/>
        </authorList>
    </citation>
    <scope>NUCLEOTIDE SEQUENCE [LARGE SCALE GENOMIC DNA]</scope>
    <source>
        <strain evidence="7">CG23_combo_of_CG06-09_8_20_14_all_49_15</strain>
    </source>
</reference>
<protein>
    <submittedName>
        <fullName evidence="7">ABC transporter ATP-binding protein</fullName>
    </submittedName>
</protein>
<dbReference type="Gene3D" id="3.40.50.300">
    <property type="entry name" value="P-loop containing nucleotide triphosphate hydrolases"/>
    <property type="match status" value="1"/>
</dbReference>
<dbReference type="SMART" id="SM00382">
    <property type="entry name" value="AAA"/>
    <property type="match status" value="1"/>
</dbReference>
<dbReference type="SUPFAM" id="SSF52540">
    <property type="entry name" value="P-loop containing nucleoside triphosphate hydrolases"/>
    <property type="match status" value="1"/>
</dbReference>
<evidence type="ECO:0000313" key="7">
    <source>
        <dbReference type="EMBL" id="PIP34200.1"/>
    </source>
</evidence>
<dbReference type="InterPro" id="IPR005894">
    <property type="entry name" value="DrrA"/>
</dbReference>
<dbReference type="GO" id="GO:1900753">
    <property type="term" value="P:doxorubicin transport"/>
    <property type="evidence" value="ECO:0007669"/>
    <property type="project" value="InterPro"/>
</dbReference>
<dbReference type="AlphaFoldDB" id="A0A2G9ZNQ7"/>
<evidence type="ECO:0000256" key="2">
    <source>
        <dbReference type="ARBA" id="ARBA00022448"/>
    </source>
</evidence>
<evidence type="ECO:0000256" key="5">
    <source>
        <dbReference type="ARBA" id="ARBA00049985"/>
    </source>
</evidence>
<keyword evidence="2" id="KW-0813">Transport</keyword>
<dbReference type="GO" id="GO:0043215">
    <property type="term" value="P:daunorubicin transport"/>
    <property type="evidence" value="ECO:0007669"/>
    <property type="project" value="InterPro"/>
</dbReference>
<proteinExistence type="inferred from homology"/>
<dbReference type="Proteomes" id="UP000230729">
    <property type="component" value="Unassembled WGS sequence"/>
</dbReference>
<keyword evidence="4 7" id="KW-0067">ATP-binding</keyword>